<dbReference type="InterPro" id="IPR038765">
    <property type="entry name" value="Papain-like_cys_pep_sf"/>
</dbReference>
<feature type="compositionally biased region" description="Basic residues" evidence="8">
    <location>
        <begin position="739"/>
        <end position="748"/>
    </location>
</feature>
<feature type="compositionally biased region" description="Polar residues" evidence="8">
    <location>
        <begin position="511"/>
        <end position="522"/>
    </location>
</feature>
<dbReference type="PANTHER" id="PTHR24006">
    <property type="entry name" value="UBIQUITIN CARBOXYL-TERMINAL HYDROLASE"/>
    <property type="match status" value="1"/>
</dbReference>
<feature type="compositionally biased region" description="Basic and acidic residues" evidence="8">
    <location>
        <begin position="165"/>
        <end position="176"/>
    </location>
</feature>
<keyword evidence="11" id="KW-1185">Reference proteome</keyword>
<dbReference type="PANTHER" id="PTHR24006:SF758">
    <property type="entry name" value="UBIQUITIN CARBOXYL-TERMINAL HYDROLASE 36"/>
    <property type="match status" value="1"/>
</dbReference>
<feature type="compositionally biased region" description="Acidic residues" evidence="8">
    <location>
        <begin position="177"/>
        <end position="187"/>
    </location>
</feature>
<dbReference type="InterPro" id="IPR001394">
    <property type="entry name" value="Peptidase_C19_UCH"/>
</dbReference>
<keyword evidence="4" id="KW-0645">Protease</keyword>
<evidence type="ECO:0000256" key="4">
    <source>
        <dbReference type="ARBA" id="ARBA00022670"/>
    </source>
</evidence>
<dbReference type="GO" id="GO:0005634">
    <property type="term" value="C:nucleus"/>
    <property type="evidence" value="ECO:0007669"/>
    <property type="project" value="TreeGrafter"/>
</dbReference>
<evidence type="ECO:0000256" key="5">
    <source>
        <dbReference type="ARBA" id="ARBA00022786"/>
    </source>
</evidence>
<dbReference type="PROSITE" id="PS50235">
    <property type="entry name" value="USP_3"/>
    <property type="match status" value="1"/>
</dbReference>
<feature type="compositionally biased region" description="Basic and acidic residues" evidence="8">
    <location>
        <begin position="91"/>
        <end position="115"/>
    </location>
</feature>
<evidence type="ECO:0000256" key="1">
    <source>
        <dbReference type="ARBA" id="ARBA00000707"/>
    </source>
</evidence>
<evidence type="ECO:0000256" key="7">
    <source>
        <dbReference type="ARBA" id="ARBA00022807"/>
    </source>
</evidence>
<dbReference type="Proteomes" id="UP000662931">
    <property type="component" value="Chromosome 1"/>
</dbReference>
<dbReference type="SUPFAM" id="SSF54001">
    <property type="entry name" value="Cysteine proteinases"/>
    <property type="match status" value="1"/>
</dbReference>
<feature type="compositionally biased region" description="Basic and acidic residues" evidence="8">
    <location>
        <begin position="54"/>
        <end position="68"/>
    </location>
</feature>
<dbReference type="InterPro" id="IPR018200">
    <property type="entry name" value="USP_CS"/>
</dbReference>
<dbReference type="Gene3D" id="3.90.70.10">
    <property type="entry name" value="Cysteine proteinases"/>
    <property type="match status" value="1"/>
</dbReference>
<dbReference type="GO" id="GO:0016579">
    <property type="term" value="P:protein deubiquitination"/>
    <property type="evidence" value="ECO:0007669"/>
    <property type="project" value="InterPro"/>
</dbReference>
<evidence type="ECO:0000256" key="2">
    <source>
        <dbReference type="ARBA" id="ARBA00009085"/>
    </source>
</evidence>
<evidence type="ECO:0000313" key="10">
    <source>
        <dbReference type="EMBL" id="QPG73586.1"/>
    </source>
</evidence>
<keyword evidence="5" id="KW-0833">Ubl conjugation pathway</keyword>
<keyword evidence="7" id="KW-0788">Thiol protease</keyword>
<dbReference type="RefSeq" id="XP_038777151.1">
    <property type="nucleotide sequence ID" value="XM_038921223.1"/>
</dbReference>
<reference evidence="10" key="1">
    <citation type="submission" date="2020-10" db="EMBL/GenBank/DDBJ databases">
        <authorList>
            <person name="Roach M.J.R."/>
        </authorList>
    </citation>
    <scope>NUCLEOTIDE SEQUENCE</scope>
    <source>
        <strain evidence="10">CBS 1945</strain>
    </source>
</reference>
<dbReference type="OrthoDB" id="289038at2759"/>
<feature type="compositionally biased region" description="Basic and acidic residues" evidence="8">
    <location>
        <begin position="483"/>
        <end position="494"/>
    </location>
</feature>
<dbReference type="GO" id="GO:0006508">
    <property type="term" value="P:proteolysis"/>
    <property type="evidence" value="ECO:0007669"/>
    <property type="project" value="UniProtKB-KW"/>
</dbReference>
<name>A0A875RX53_EENNA</name>
<feature type="compositionally biased region" description="Acidic residues" evidence="8">
    <location>
        <begin position="194"/>
        <end position="212"/>
    </location>
</feature>
<dbReference type="GO" id="GO:0005829">
    <property type="term" value="C:cytosol"/>
    <property type="evidence" value="ECO:0007669"/>
    <property type="project" value="TreeGrafter"/>
</dbReference>
<keyword evidence="6" id="KW-0378">Hydrolase</keyword>
<evidence type="ECO:0000256" key="3">
    <source>
        <dbReference type="ARBA" id="ARBA00012759"/>
    </source>
</evidence>
<feature type="region of interest" description="Disordered" evidence="8">
    <location>
        <begin position="483"/>
        <end position="540"/>
    </location>
</feature>
<accession>A0A875RX53</accession>
<dbReference type="InterPro" id="IPR028889">
    <property type="entry name" value="USP"/>
</dbReference>
<evidence type="ECO:0000313" key="11">
    <source>
        <dbReference type="Proteomes" id="UP000662931"/>
    </source>
</evidence>
<dbReference type="PROSITE" id="PS00973">
    <property type="entry name" value="USP_2"/>
    <property type="match status" value="1"/>
</dbReference>
<dbReference type="AlphaFoldDB" id="A0A875RX53"/>
<feature type="compositionally biased region" description="Acidic residues" evidence="8">
    <location>
        <begin position="152"/>
        <end position="164"/>
    </location>
</feature>
<evidence type="ECO:0000256" key="6">
    <source>
        <dbReference type="ARBA" id="ARBA00022801"/>
    </source>
</evidence>
<feature type="region of interest" description="Disordered" evidence="8">
    <location>
        <begin position="50"/>
        <end position="236"/>
    </location>
</feature>
<protein>
    <recommendedName>
        <fullName evidence="3">ubiquitinyl hydrolase 1</fullName>
        <ecNumber evidence="3">3.4.19.12</ecNumber>
    </recommendedName>
</protein>
<feature type="region of interest" description="Disordered" evidence="8">
    <location>
        <begin position="701"/>
        <end position="748"/>
    </location>
</feature>
<organism evidence="10 11">
    <name type="scientific">Eeniella nana</name>
    <name type="common">Yeast</name>
    <name type="synonym">Brettanomyces nanus</name>
    <dbReference type="NCBI Taxonomy" id="13502"/>
    <lineage>
        <taxon>Eukaryota</taxon>
        <taxon>Fungi</taxon>
        <taxon>Dikarya</taxon>
        <taxon>Ascomycota</taxon>
        <taxon>Saccharomycotina</taxon>
        <taxon>Pichiomycetes</taxon>
        <taxon>Pichiales</taxon>
        <taxon>Pichiaceae</taxon>
        <taxon>Brettanomyces</taxon>
    </lineage>
</organism>
<evidence type="ECO:0000259" key="9">
    <source>
        <dbReference type="PROSITE" id="PS50235"/>
    </source>
</evidence>
<proteinExistence type="inferred from homology"/>
<sequence length="748" mass="85580">MSTPKTKQGKETYLSPLIDKLLSVPLTFKAAQYPDTVNIKPSSYVTFNTSTPIHQEKEAQIDNPRENKGSMTRPKSVAEAVAQYTGRKFLSKRERKDVKRDAKRKKEEQKKVIESKEEEEDDDSESDEDFQTADEDTEESEDEENNGNLSGDSEEEEEEEEEDTDRLKSDLKKDIYADSDSDDENEEIEGKEKEEEEEEEGNYNDDAGLNDDEILKSKETPPTSPEDDLAKSISLQARIPSDQFYDLNEEDEDRGSNGCNRLYKSWREFKDRPPSVGLLNHGVTCYMNSAVQAMCHIPALMHYLVEVHYDKHTDVIKPNSVTRVLADTVCKMCQMDRKGNRKVLYINPKKLIRKLSDINCTMSEWQQEDSHEYFMSLMSRLQEESTPKGVKLNKSIIYDIFGGLLNQTVTCRNCGHISTTQQEFYDLSLGLENKRRRASNLLSVQQMSQLRKQIGANDDTGKTAKTQLSELLRQRILLAKEENKIQQEESRQSSKETTPQQQEEKQKSQSVEGNDQNSSQAADSKPSDNRQHPGHGAEPSSVYFIENSIKYFFSPEMLRTDKRDRSGYVCENCKKTTAAVKVSTIERAPETLAIHLKRFRFNGTSSMKVKAKVAYPEVLDLSEYTTSMKTPTRYKLIAVILHQGRSVSSGHYIAHCRQPDGTWATYDDEYVNRIKPAEALSDPSAYVLFYSRLTHKSVKIDKEGDADDDDDTNDADDKDNNRKRKVEADVSDSTALSQKTRRKRNRRR</sequence>
<dbReference type="KEGG" id="bnn:FOA43_000898"/>
<dbReference type="InterPro" id="IPR050164">
    <property type="entry name" value="Peptidase_C19"/>
</dbReference>
<feature type="domain" description="USP" evidence="9">
    <location>
        <begin position="276"/>
        <end position="693"/>
    </location>
</feature>
<feature type="compositionally biased region" description="Acidic residues" evidence="8">
    <location>
        <begin position="704"/>
        <end position="717"/>
    </location>
</feature>
<dbReference type="EMBL" id="CP064812">
    <property type="protein sequence ID" value="QPG73586.1"/>
    <property type="molecule type" value="Genomic_DNA"/>
</dbReference>
<gene>
    <name evidence="10" type="ORF">FOA43_000898</name>
</gene>
<dbReference type="GeneID" id="62194299"/>
<dbReference type="GO" id="GO:0004843">
    <property type="term" value="F:cysteine-type deubiquitinase activity"/>
    <property type="evidence" value="ECO:0007669"/>
    <property type="project" value="UniProtKB-EC"/>
</dbReference>
<comment type="catalytic activity">
    <reaction evidence="1">
        <text>Thiol-dependent hydrolysis of ester, thioester, amide, peptide and isopeptide bonds formed by the C-terminal Gly of ubiquitin (a 76-residue protein attached to proteins as an intracellular targeting signal).</text>
        <dbReference type="EC" id="3.4.19.12"/>
    </reaction>
</comment>
<dbReference type="EC" id="3.4.19.12" evidence="3"/>
<feature type="compositionally biased region" description="Acidic residues" evidence="8">
    <location>
        <begin position="116"/>
        <end position="145"/>
    </location>
</feature>
<evidence type="ECO:0000256" key="8">
    <source>
        <dbReference type="SAM" id="MobiDB-lite"/>
    </source>
</evidence>
<comment type="similarity">
    <text evidence="2">Belongs to the peptidase C19 family.</text>
</comment>
<dbReference type="Pfam" id="PF00443">
    <property type="entry name" value="UCH"/>
    <property type="match status" value="1"/>
</dbReference>